<sequence length="119" mass="13374">MGVSHLVVRKHYGCDRLFANQSLLPMKKILSKIVLLLVLFVLSAGQLWAQCAMCRGSVESTMGNGRNNVGIGLNTGIMYLFIMPYLIVALFAYFWFKNSRKAREQQRMVAARVQQAMGS</sequence>
<comment type="caution">
    <text evidence="2">The sequence shown here is derived from an EMBL/GenBank/DDBJ whole genome shotgun (WGS) entry which is preliminary data.</text>
</comment>
<keyword evidence="1" id="KW-0472">Membrane</keyword>
<protein>
    <submittedName>
        <fullName evidence="2">Uncharacterized protein</fullName>
    </submittedName>
</protein>
<feature type="transmembrane region" description="Helical" evidence="1">
    <location>
        <begin position="69"/>
        <end position="96"/>
    </location>
</feature>
<keyword evidence="1" id="KW-1133">Transmembrane helix</keyword>
<evidence type="ECO:0000256" key="1">
    <source>
        <dbReference type="SAM" id="Phobius"/>
    </source>
</evidence>
<keyword evidence="3" id="KW-1185">Reference proteome</keyword>
<gene>
    <name evidence="2" type="ORF">GCM10007390_06560</name>
</gene>
<feature type="transmembrane region" description="Helical" evidence="1">
    <location>
        <begin position="29"/>
        <end position="49"/>
    </location>
</feature>
<name>A0A8J3D5I0_9BACT</name>
<reference evidence="2 3" key="1">
    <citation type="journal article" date="2014" name="Int. J. Syst. Evol. Microbiol.">
        <title>Complete genome sequence of Corynebacterium casei LMG S-19264T (=DSM 44701T), isolated from a smear-ripened cheese.</title>
        <authorList>
            <consortium name="US DOE Joint Genome Institute (JGI-PGF)"/>
            <person name="Walter F."/>
            <person name="Albersmeier A."/>
            <person name="Kalinowski J."/>
            <person name="Ruckert C."/>
        </authorList>
    </citation>
    <scope>NUCLEOTIDE SEQUENCE [LARGE SCALE GENOMIC DNA]</scope>
    <source>
        <strain evidence="2 3">KCTC 12866</strain>
    </source>
</reference>
<keyword evidence="1" id="KW-0812">Transmembrane</keyword>
<proteinExistence type="predicted"/>
<evidence type="ECO:0000313" key="3">
    <source>
        <dbReference type="Proteomes" id="UP000598271"/>
    </source>
</evidence>
<dbReference type="EMBL" id="BMXF01000001">
    <property type="protein sequence ID" value="GHB55986.1"/>
    <property type="molecule type" value="Genomic_DNA"/>
</dbReference>
<organism evidence="2 3">
    <name type="scientific">Persicitalea jodogahamensis</name>
    <dbReference type="NCBI Taxonomy" id="402147"/>
    <lineage>
        <taxon>Bacteria</taxon>
        <taxon>Pseudomonadati</taxon>
        <taxon>Bacteroidota</taxon>
        <taxon>Cytophagia</taxon>
        <taxon>Cytophagales</taxon>
        <taxon>Spirosomataceae</taxon>
        <taxon>Persicitalea</taxon>
    </lineage>
</organism>
<evidence type="ECO:0000313" key="2">
    <source>
        <dbReference type="EMBL" id="GHB55986.1"/>
    </source>
</evidence>
<dbReference type="AlphaFoldDB" id="A0A8J3D5I0"/>
<accession>A0A8J3D5I0</accession>
<dbReference type="Proteomes" id="UP000598271">
    <property type="component" value="Unassembled WGS sequence"/>
</dbReference>